<dbReference type="HOGENOM" id="CLU_694146_0_0_0"/>
<dbReference type="EMBL" id="CP001032">
    <property type="protein sequence ID" value="ACB75099.1"/>
    <property type="molecule type" value="Genomic_DNA"/>
</dbReference>
<name>B1ZWY8_OPITP</name>
<gene>
    <name evidence="2" type="ordered locus">Oter_1815</name>
</gene>
<sequence>MGLIVVMLSVTTPGAEAVTISSEEGLQFSQLDLTFTGAAQSNSSYGLAAVDIAALTTATGLSSGYLNISSASGWVVRNMPVESNSGLTGLSTMFDLGNAPGTRVANLELHADLSATPLASFSGGSNTTFALTSLTYNAQGIGAPRATAPGYRVDTSDVAPAPGGQTISRWQSGHPSVDQDTNQCAPASVANSLQWLEDTQGLPVPYDNVPGIRDNSLVGKLDQAMNRPAHNPVASADAMFAGKKGFLDDPANELVGKLIIKRWDGTLDWIINEVDDDENVELVIYWDAGGGHAVDLVGAGKVGGIPWVAWTHDAFQSDTPNGVGTHWFDGGVGWSPVIDGEIVAFIGGEFLRGRIGDAMSESMRPVPEPATWAGGVLGCVVCGWSVWSRVRQRRGRR</sequence>
<accession>B1ZWY8</accession>
<keyword evidence="3" id="KW-1185">Reference proteome</keyword>
<dbReference type="Proteomes" id="UP000007013">
    <property type="component" value="Chromosome"/>
</dbReference>
<evidence type="ECO:0000313" key="2">
    <source>
        <dbReference type="EMBL" id="ACB75099.1"/>
    </source>
</evidence>
<dbReference type="KEGG" id="ote:Oter_1815"/>
<reference evidence="2 3" key="1">
    <citation type="journal article" date="2011" name="J. Bacteriol.">
        <title>Genome sequence of the verrucomicrobium Opitutus terrae PB90-1, an abundant inhabitant of rice paddy soil ecosystems.</title>
        <authorList>
            <person name="van Passel M.W."/>
            <person name="Kant R."/>
            <person name="Palva A."/>
            <person name="Copeland A."/>
            <person name="Lucas S."/>
            <person name="Lapidus A."/>
            <person name="Glavina del Rio T."/>
            <person name="Pitluck S."/>
            <person name="Goltsman E."/>
            <person name="Clum A."/>
            <person name="Sun H."/>
            <person name="Schmutz J."/>
            <person name="Larimer F.W."/>
            <person name="Land M.L."/>
            <person name="Hauser L."/>
            <person name="Kyrpides N."/>
            <person name="Mikhailova N."/>
            <person name="Richardson P.P."/>
            <person name="Janssen P.H."/>
            <person name="de Vos W.M."/>
            <person name="Smidt H."/>
        </authorList>
    </citation>
    <scope>NUCLEOTIDE SEQUENCE [LARGE SCALE GENOMIC DNA]</scope>
    <source>
        <strain evidence="3">DSM 11246 / JCM 15787 / PB90-1</strain>
    </source>
</reference>
<evidence type="ECO:0000256" key="1">
    <source>
        <dbReference type="SAM" id="Phobius"/>
    </source>
</evidence>
<keyword evidence="1" id="KW-0812">Transmembrane</keyword>
<organism evidence="2 3">
    <name type="scientific">Opitutus terrae (strain DSM 11246 / JCM 15787 / PB90-1)</name>
    <dbReference type="NCBI Taxonomy" id="452637"/>
    <lineage>
        <taxon>Bacteria</taxon>
        <taxon>Pseudomonadati</taxon>
        <taxon>Verrucomicrobiota</taxon>
        <taxon>Opitutia</taxon>
        <taxon>Opitutales</taxon>
        <taxon>Opitutaceae</taxon>
        <taxon>Opitutus</taxon>
    </lineage>
</organism>
<feature type="transmembrane region" description="Helical" evidence="1">
    <location>
        <begin position="369"/>
        <end position="387"/>
    </location>
</feature>
<proteinExistence type="predicted"/>
<keyword evidence="1" id="KW-0472">Membrane</keyword>
<protein>
    <submittedName>
        <fullName evidence="2">Uncharacterized protein</fullName>
    </submittedName>
</protein>
<evidence type="ECO:0000313" key="3">
    <source>
        <dbReference type="Proteomes" id="UP000007013"/>
    </source>
</evidence>
<dbReference type="AlphaFoldDB" id="B1ZWY8"/>
<keyword evidence="1" id="KW-1133">Transmembrane helix</keyword>